<keyword evidence="5 9" id="KW-0067">ATP-binding</keyword>
<gene>
    <name evidence="9" type="primary">phnC</name>
    <name evidence="9" type="ORF">MWN34_00040</name>
</gene>
<dbReference type="SMART" id="SM00382">
    <property type="entry name" value="AAA"/>
    <property type="match status" value="1"/>
</dbReference>
<dbReference type="InterPro" id="IPR003439">
    <property type="entry name" value="ABC_transporter-like_ATP-bd"/>
</dbReference>
<keyword evidence="2" id="KW-0813">Transport</keyword>
<evidence type="ECO:0000256" key="4">
    <source>
        <dbReference type="ARBA" id="ARBA00022741"/>
    </source>
</evidence>
<dbReference type="EMBL" id="JALKCH010000001">
    <property type="protein sequence ID" value="MCK0195297.1"/>
    <property type="molecule type" value="Genomic_DNA"/>
</dbReference>
<dbReference type="InterPro" id="IPR027417">
    <property type="entry name" value="P-loop_NTPase"/>
</dbReference>
<dbReference type="Proteomes" id="UP001203284">
    <property type="component" value="Unassembled WGS sequence"/>
</dbReference>
<dbReference type="InterPro" id="IPR003593">
    <property type="entry name" value="AAA+_ATPase"/>
</dbReference>
<evidence type="ECO:0000256" key="5">
    <source>
        <dbReference type="ARBA" id="ARBA00022840"/>
    </source>
</evidence>
<reference evidence="9 10" key="1">
    <citation type="submission" date="2022-04" db="EMBL/GenBank/DDBJ databases">
        <authorList>
            <person name="Grouzdev D.S."/>
            <person name="Pantiukh K.S."/>
            <person name="Krutkina M.S."/>
        </authorList>
    </citation>
    <scope>NUCLEOTIDE SEQUENCE [LARGE SCALE GENOMIC DNA]</scope>
    <source>
        <strain evidence="9 10">6x-1</strain>
    </source>
</reference>
<dbReference type="Pfam" id="PF00005">
    <property type="entry name" value="ABC_tran"/>
    <property type="match status" value="1"/>
</dbReference>
<dbReference type="PROSITE" id="PS50893">
    <property type="entry name" value="ABC_TRANSPORTER_2"/>
    <property type="match status" value="1"/>
</dbReference>
<dbReference type="PANTHER" id="PTHR43166">
    <property type="entry name" value="AMINO ACID IMPORT ATP-BINDING PROTEIN"/>
    <property type="match status" value="1"/>
</dbReference>
<comment type="similarity">
    <text evidence="1">Belongs to the ABC transporter superfamily.</text>
</comment>
<organism evidence="9 10">
    <name type="scientific">Ancylobacter crimeensis</name>
    <dbReference type="NCBI Taxonomy" id="2579147"/>
    <lineage>
        <taxon>Bacteria</taxon>
        <taxon>Pseudomonadati</taxon>
        <taxon>Pseudomonadota</taxon>
        <taxon>Alphaproteobacteria</taxon>
        <taxon>Hyphomicrobiales</taxon>
        <taxon>Xanthobacteraceae</taxon>
        <taxon>Ancylobacter</taxon>
    </lineage>
</organism>
<keyword evidence="10" id="KW-1185">Reference proteome</keyword>
<dbReference type="PANTHER" id="PTHR43166:SF6">
    <property type="entry name" value="PHOSPHONATES IMPORT ATP-BINDING PROTEIN PHNC"/>
    <property type="match status" value="1"/>
</dbReference>
<protein>
    <submittedName>
        <fullName evidence="9">Phosphonate ABC transporter ATP-binding protein</fullName>
    </submittedName>
</protein>
<dbReference type="PROSITE" id="PS00211">
    <property type="entry name" value="ABC_TRANSPORTER_1"/>
    <property type="match status" value="1"/>
</dbReference>
<evidence type="ECO:0000256" key="7">
    <source>
        <dbReference type="ARBA" id="ARBA00023136"/>
    </source>
</evidence>
<dbReference type="Gene3D" id="3.40.50.300">
    <property type="entry name" value="P-loop containing nucleotide triphosphate hydrolases"/>
    <property type="match status" value="1"/>
</dbReference>
<keyword evidence="3" id="KW-1003">Cell membrane</keyword>
<dbReference type="InterPro" id="IPR017871">
    <property type="entry name" value="ABC_transporter-like_CS"/>
</dbReference>
<comment type="caution">
    <text evidence="9">The sequence shown here is derived from an EMBL/GenBank/DDBJ whole genome shotgun (WGS) entry which is preliminary data.</text>
</comment>
<dbReference type="CDD" id="cd03256">
    <property type="entry name" value="ABC_PhnC_transporter"/>
    <property type="match status" value="1"/>
</dbReference>
<dbReference type="GO" id="GO:0005524">
    <property type="term" value="F:ATP binding"/>
    <property type="evidence" value="ECO:0007669"/>
    <property type="project" value="UniProtKB-KW"/>
</dbReference>
<dbReference type="InterPro" id="IPR050086">
    <property type="entry name" value="MetN_ABC_transporter-like"/>
</dbReference>
<accession>A0ABT0D5S7</accession>
<dbReference type="InterPro" id="IPR012693">
    <property type="entry name" value="ABC_transpr_PhnC"/>
</dbReference>
<dbReference type="SUPFAM" id="SSF52540">
    <property type="entry name" value="P-loop containing nucleoside triphosphate hydrolases"/>
    <property type="match status" value="1"/>
</dbReference>
<dbReference type="NCBIfam" id="TIGR02315">
    <property type="entry name" value="ABC_phnC"/>
    <property type="match status" value="1"/>
</dbReference>
<proteinExistence type="inferred from homology"/>
<evidence type="ECO:0000256" key="6">
    <source>
        <dbReference type="ARBA" id="ARBA00022967"/>
    </source>
</evidence>
<evidence type="ECO:0000256" key="2">
    <source>
        <dbReference type="ARBA" id="ARBA00022448"/>
    </source>
</evidence>
<evidence type="ECO:0000256" key="3">
    <source>
        <dbReference type="ARBA" id="ARBA00022475"/>
    </source>
</evidence>
<evidence type="ECO:0000259" key="8">
    <source>
        <dbReference type="PROSITE" id="PS50893"/>
    </source>
</evidence>
<dbReference type="RefSeq" id="WP_247025589.1">
    <property type="nucleotide sequence ID" value="NZ_JALKCH010000001.1"/>
</dbReference>
<name>A0ABT0D5S7_9HYPH</name>
<evidence type="ECO:0000313" key="9">
    <source>
        <dbReference type="EMBL" id="MCK0195297.1"/>
    </source>
</evidence>
<feature type="domain" description="ABC transporter" evidence="8">
    <location>
        <begin position="18"/>
        <end position="257"/>
    </location>
</feature>
<evidence type="ECO:0000313" key="10">
    <source>
        <dbReference type="Proteomes" id="UP001203284"/>
    </source>
</evidence>
<keyword evidence="4" id="KW-0547">Nucleotide-binding</keyword>
<keyword evidence="7" id="KW-0472">Membrane</keyword>
<keyword evidence="6" id="KW-1278">Translocase</keyword>
<sequence>MNERAQIVSSPASSPTHLEIDGVTKSFRGHVAVEDISFRVAPGEFLAVLGPSGAGKTTLFRCMTGLLGPDSGTVRVDGEEVHGVAGRARRRVAVVFQQFNLVDRLTALDNVLAGRLGHMPAWRAWARCFERSDRLLALDCLDQVGLLEKATQRADSLSGGQQQRVAIARALAQKPSIIIADEPVASLDPQTSAGVLELLRHIARSERVSVVCSLHQVTLARRFADRVVGLVDGRLVVDVPAHRFDEHIHRQLFGTAEGTDPHTETAS</sequence>
<evidence type="ECO:0000256" key="1">
    <source>
        <dbReference type="ARBA" id="ARBA00005417"/>
    </source>
</evidence>